<dbReference type="Gene3D" id="3.40.50.720">
    <property type="entry name" value="NAD(P)-binding Rossmann-like Domain"/>
    <property type="match status" value="1"/>
</dbReference>
<dbReference type="InterPro" id="IPR051317">
    <property type="entry name" value="Gfo/Idh/MocA_oxidoreduct"/>
</dbReference>
<dbReference type="OrthoDB" id="9781031at2"/>
<dbReference type="PANTHER" id="PTHR43708:SF4">
    <property type="entry name" value="OXIDOREDUCTASE YCEM-RELATED"/>
    <property type="match status" value="1"/>
</dbReference>
<dbReference type="Pfam" id="PF01408">
    <property type="entry name" value="GFO_IDH_MocA"/>
    <property type="match status" value="1"/>
</dbReference>
<dbReference type="KEGG" id="kbs:EPA93_19360"/>
<dbReference type="AlphaFoldDB" id="A0A4P6JRV0"/>
<reference evidence="2 3" key="1">
    <citation type="submission" date="2019-01" db="EMBL/GenBank/DDBJ databases">
        <title>Ktedonosporobacter rubrisoli SCAWS-G2.</title>
        <authorList>
            <person name="Huang Y."/>
            <person name="Yan B."/>
        </authorList>
    </citation>
    <scope>NUCLEOTIDE SEQUENCE [LARGE SCALE GENOMIC DNA]</scope>
    <source>
        <strain evidence="2 3">SCAWS-G2</strain>
    </source>
</reference>
<dbReference type="Proteomes" id="UP000290365">
    <property type="component" value="Chromosome"/>
</dbReference>
<keyword evidence="3" id="KW-1185">Reference proteome</keyword>
<proteinExistence type="predicted"/>
<accession>A0A4P6JRV0</accession>
<feature type="domain" description="Gfo/Idh/MocA-like oxidoreductase N-terminal" evidence="1">
    <location>
        <begin position="6"/>
        <end position="127"/>
    </location>
</feature>
<dbReference type="SUPFAM" id="SSF51735">
    <property type="entry name" value="NAD(P)-binding Rossmann-fold domains"/>
    <property type="match status" value="1"/>
</dbReference>
<protein>
    <submittedName>
        <fullName evidence="2">Gfo/Idh/MocA family oxidoreductase</fullName>
    </submittedName>
</protein>
<dbReference type="Gene3D" id="3.30.360.10">
    <property type="entry name" value="Dihydrodipicolinate Reductase, domain 2"/>
    <property type="match status" value="1"/>
</dbReference>
<dbReference type="InterPro" id="IPR036291">
    <property type="entry name" value="NAD(P)-bd_dom_sf"/>
</dbReference>
<name>A0A4P6JRV0_KTERU</name>
<sequence>MQEQRLKVGIVGLGEIAQIIHLPILMQMSDRYEIVALCDISKQLLHYIGKHYRVKHLYTDIHEMAAQEDIDVIFVLNSNEYHTESVIAAINNHKHVFVEKPMCFTLREADEIIEARDAAGVQVMVGYMRRFAPAFLRGVEEVKQLGHINYARIRDIIGQNAFFIDQIAQAARFNDIPASARADRAERFEAMMKEATGTDSPQIHSIYNTLCGLNGHDFSAMREMLGFPHQVLSAAQGPGQFLTAIFEFDGYNATFETGIDHQGRFDASLEVFGETRTIRVQYNTPYIRHLPTRLFVAQTVGEKYTETEVRPSYTDPYTLELEYLYDSLTGDQQPKTTPEDFKEDLLLNQMILDELKYTQGKAQTRKKILSSVPGLSAQRKEESA</sequence>
<dbReference type="InterPro" id="IPR000683">
    <property type="entry name" value="Gfo/Idh/MocA-like_OxRdtase_N"/>
</dbReference>
<dbReference type="PANTHER" id="PTHR43708">
    <property type="entry name" value="CONSERVED EXPRESSED OXIDOREDUCTASE (EUROFUNG)"/>
    <property type="match status" value="1"/>
</dbReference>
<evidence type="ECO:0000313" key="2">
    <source>
        <dbReference type="EMBL" id="QBD78035.1"/>
    </source>
</evidence>
<organism evidence="2 3">
    <name type="scientific">Ktedonosporobacter rubrisoli</name>
    <dbReference type="NCBI Taxonomy" id="2509675"/>
    <lineage>
        <taxon>Bacteria</taxon>
        <taxon>Bacillati</taxon>
        <taxon>Chloroflexota</taxon>
        <taxon>Ktedonobacteria</taxon>
        <taxon>Ktedonobacterales</taxon>
        <taxon>Ktedonosporobacteraceae</taxon>
        <taxon>Ktedonosporobacter</taxon>
    </lineage>
</organism>
<evidence type="ECO:0000259" key="1">
    <source>
        <dbReference type="Pfam" id="PF01408"/>
    </source>
</evidence>
<dbReference type="GO" id="GO:0000166">
    <property type="term" value="F:nucleotide binding"/>
    <property type="evidence" value="ECO:0007669"/>
    <property type="project" value="InterPro"/>
</dbReference>
<dbReference type="RefSeq" id="WP_129889088.1">
    <property type="nucleotide sequence ID" value="NZ_CP035758.1"/>
</dbReference>
<gene>
    <name evidence="2" type="ORF">EPA93_19360</name>
</gene>
<evidence type="ECO:0000313" key="3">
    <source>
        <dbReference type="Proteomes" id="UP000290365"/>
    </source>
</evidence>
<dbReference type="EMBL" id="CP035758">
    <property type="protein sequence ID" value="QBD78035.1"/>
    <property type="molecule type" value="Genomic_DNA"/>
</dbReference>